<organism evidence="1 2">
    <name type="scientific">Sediminibacterium ginsengisoli</name>
    <dbReference type="NCBI Taxonomy" id="413434"/>
    <lineage>
        <taxon>Bacteria</taxon>
        <taxon>Pseudomonadati</taxon>
        <taxon>Bacteroidota</taxon>
        <taxon>Chitinophagia</taxon>
        <taxon>Chitinophagales</taxon>
        <taxon>Chitinophagaceae</taxon>
        <taxon>Sediminibacterium</taxon>
    </lineage>
</organism>
<evidence type="ECO:0008006" key="3">
    <source>
        <dbReference type="Google" id="ProtNLM"/>
    </source>
</evidence>
<name>A0A1T4QCJ2_9BACT</name>
<dbReference type="AlphaFoldDB" id="A0A1T4QCJ2"/>
<evidence type="ECO:0000313" key="1">
    <source>
        <dbReference type="EMBL" id="SKA01394.1"/>
    </source>
</evidence>
<proteinExistence type="predicted"/>
<evidence type="ECO:0000313" key="2">
    <source>
        <dbReference type="Proteomes" id="UP000190888"/>
    </source>
</evidence>
<protein>
    <recommendedName>
        <fullName evidence="3">YjcQ protein</fullName>
    </recommendedName>
</protein>
<keyword evidence="2" id="KW-1185">Reference proteome</keyword>
<dbReference type="Proteomes" id="UP000190888">
    <property type="component" value="Unassembled WGS sequence"/>
</dbReference>
<sequence>MDNRFITLQTLYNMVKDEPHPDQYVCSTREMILHSTFGWELIHAHLTSLAEEGLVVFKQMDTLHFSLTPEGVAKAATDAAQNPPAELQLISAGLVIANL</sequence>
<reference evidence="1 2" key="1">
    <citation type="submission" date="2017-02" db="EMBL/GenBank/DDBJ databases">
        <authorList>
            <person name="Peterson S.W."/>
        </authorList>
    </citation>
    <scope>NUCLEOTIDE SEQUENCE [LARGE SCALE GENOMIC DNA]</scope>
    <source>
        <strain evidence="1 2">DSM 22335</strain>
    </source>
</reference>
<dbReference type="EMBL" id="FUWH01000008">
    <property type="protein sequence ID" value="SKA01394.1"/>
    <property type="molecule type" value="Genomic_DNA"/>
</dbReference>
<dbReference type="STRING" id="413434.SAMN04488132_10845"/>
<dbReference type="OrthoDB" id="678458at2"/>
<gene>
    <name evidence="1" type="ORF">SAMN04488132_10845</name>
</gene>
<dbReference type="RefSeq" id="WP_078831986.1">
    <property type="nucleotide sequence ID" value="NZ_FUWH01000008.1"/>
</dbReference>
<accession>A0A1T4QCJ2</accession>